<keyword evidence="4 7" id="KW-0067">ATP-binding</keyword>
<accession>A0A8S3R1I3</accession>
<dbReference type="GO" id="GO:0008017">
    <property type="term" value="F:microtubule binding"/>
    <property type="evidence" value="ECO:0007669"/>
    <property type="project" value="InterPro"/>
</dbReference>
<evidence type="ECO:0000259" key="9">
    <source>
        <dbReference type="PROSITE" id="PS50067"/>
    </source>
</evidence>
<reference evidence="10" key="1">
    <citation type="submission" date="2021-03" db="EMBL/GenBank/DDBJ databases">
        <authorList>
            <person name="Bekaert M."/>
        </authorList>
    </citation>
    <scope>NUCLEOTIDE SEQUENCE</scope>
</reference>
<evidence type="ECO:0000256" key="7">
    <source>
        <dbReference type="PROSITE-ProRule" id="PRU00283"/>
    </source>
</evidence>
<comment type="caution">
    <text evidence="10">The sequence shown here is derived from an EMBL/GenBank/DDBJ whole genome shotgun (WGS) entry which is preliminary data.</text>
</comment>
<feature type="coiled-coil region" evidence="8">
    <location>
        <begin position="362"/>
        <end position="403"/>
    </location>
</feature>
<dbReference type="InterPro" id="IPR001752">
    <property type="entry name" value="Kinesin_motor_dom"/>
</dbReference>
<evidence type="ECO:0000313" key="10">
    <source>
        <dbReference type="EMBL" id="CAG2203199.1"/>
    </source>
</evidence>
<evidence type="ECO:0000256" key="4">
    <source>
        <dbReference type="ARBA" id="ARBA00022840"/>
    </source>
</evidence>
<dbReference type="PANTHER" id="PTHR47969">
    <property type="entry name" value="CHROMOSOME-ASSOCIATED KINESIN KIF4A-RELATED"/>
    <property type="match status" value="1"/>
</dbReference>
<dbReference type="GO" id="GO:0007052">
    <property type="term" value="P:mitotic spindle organization"/>
    <property type="evidence" value="ECO:0007669"/>
    <property type="project" value="TreeGrafter"/>
</dbReference>
<protein>
    <submittedName>
        <fullName evidence="10">CCDC78</fullName>
    </submittedName>
</protein>
<feature type="domain" description="Kinesin motor" evidence="9">
    <location>
        <begin position="2"/>
        <end position="326"/>
    </location>
</feature>
<name>A0A8S3R1I3_MYTED</name>
<sequence length="602" mass="68106">MNVEVIGRIRPPIRAEGPENLVIEGHRVAAQSKGPFINFATLHRKDTDNYGIFKNTIEDSLLHMHMSRFNVCLLVIGETESGKSYTLTGEGSSKTGIVPMVLDYLFSKLQDDQYMMDTRVRRQNPTVTLQMYEVYNELVKDLLQVPGGGASYCDLAESANRGVYVKNGSEVPLRDSNDGNAKYRQGMSRRTQEMNDFGPASANSATIIYIDLSMEVGNDRNSSKSRFTIVEIPGLEKLTDNPSYLRQRETSTLSKGLIAFNSVITSLASNPFPDRVISYRDSKLTHLLKEELGGNCKTTALLCLKPQSDPNTLSPILTFATRVGQVKNFPIVNDLYAQNLITQYRARILELQQQSGVGPSTMDTKVSNLNDIKETIRQLETENLKLKDDNERLRSKVDQLQSRFGNMASTKTDLSQQLLMTEEEKLKVSQSLVEMQIENNKIREEAEATKFELTNKSKRNEELSIELLNLVNAKATLMKQVQALSDSDHGLGDPDAEISRVKAIVIKNSSGRIKADEILGSQENRKDVENTVSLFKGCICFTNRKRYEKDMDKLKREYGDEQQRLEGRVTLMQKEIQESRNLARDRQRRIAELNAVRYLWAF</sequence>
<dbReference type="GO" id="GO:0005875">
    <property type="term" value="C:microtubule associated complex"/>
    <property type="evidence" value="ECO:0007669"/>
    <property type="project" value="TreeGrafter"/>
</dbReference>
<comment type="subcellular location">
    <subcellularLocation>
        <location evidence="1">Cytoplasm</location>
        <location evidence="1">Cytoskeleton</location>
    </subcellularLocation>
</comment>
<dbReference type="Gene3D" id="3.40.850.10">
    <property type="entry name" value="Kinesin motor domain"/>
    <property type="match status" value="1"/>
</dbReference>
<feature type="binding site" evidence="7">
    <location>
        <begin position="77"/>
        <end position="84"/>
    </location>
    <ligand>
        <name>ATP</name>
        <dbReference type="ChEBI" id="CHEBI:30616"/>
    </ligand>
</feature>
<dbReference type="GO" id="GO:0007018">
    <property type="term" value="P:microtubule-based movement"/>
    <property type="evidence" value="ECO:0007669"/>
    <property type="project" value="InterPro"/>
</dbReference>
<dbReference type="PROSITE" id="PS50067">
    <property type="entry name" value="KINESIN_MOTOR_2"/>
    <property type="match status" value="1"/>
</dbReference>
<dbReference type="InterPro" id="IPR029329">
    <property type="entry name" value="DUF4472"/>
</dbReference>
<dbReference type="Pfam" id="PF14739">
    <property type="entry name" value="DUF4472"/>
    <property type="match status" value="1"/>
</dbReference>
<dbReference type="GO" id="GO:0003777">
    <property type="term" value="F:microtubule motor activity"/>
    <property type="evidence" value="ECO:0007669"/>
    <property type="project" value="InterPro"/>
</dbReference>
<organism evidence="10 11">
    <name type="scientific">Mytilus edulis</name>
    <name type="common">Blue mussel</name>
    <dbReference type="NCBI Taxonomy" id="6550"/>
    <lineage>
        <taxon>Eukaryota</taxon>
        <taxon>Metazoa</taxon>
        <taxon>Spiralia</taxon>
        <taxon>Lophotrochozoa</taxon>
        <taxon>Mollusca</taxon>
        <taxon>Bivalvia</taxon>
        <taxon>Autobranchia</taxon>
        <taxon>Pteriomorphia</taxon>
        <taxon>Mytilida</taxon>
        <taxon>Mytiloidea</taxon>
        <taxon>Mytilidae</taxon>
        <taxon>Mytilinae</taxon>
        <taxon>Mytilus</taxon>
    </lineage>
</organism>
<evidence type="ECO:0000256" key="3">
    <source>
        <dbReference type="ARBA" id="ARBA00022741"/>
    </source>
</evidence>
<keyword evidence="7" id="KW-0505">Motor protein</keyword>
<dbReference type="InterPro" id="IPR027417">
    <property type="entry name" value="P-loop_NTPase"/>
</dbReference>
<dbReference type="Pfam" id="PF00225">
    <property type="entry name" value="Kinesin"/>
    <property type="match status" value="1"/>
</dbReference>
<keyword evidence="6" id="KW-0206">Cytoskeleton</keyword>
<evidence type="ECO:0000256" key="1">
    <source>
        <dbReference type="ARBA" id="ARBA00004245"/>
    </source>
</evidence>
<comment type="similarity">
    <text evidence="7">Belongs to the TRAFAC class myosin-kinesin ATPase superfamily. Kinesin family.</text>
</comment>
<dbReference type="PRINTS" id="PR00380">
    <property type="entry name" value="KINESINHEAVY"/>
</dbReference>
<dbReference type="PANTHER" id="PTHR47969:SF15">
    <property type="entry name" value="CHROMOSOME-ASSOCIATED KINESIN KIF4A-RELATED"/>
    <property type="match status" value="1"/>
</dbReference>
<dbReference type="OrthoDB" id="2113965at2759"/>
<evidence type="ECO:0000313" key="11">
    <source>
        <dbReference type="Proteomes" id="UP000683360"/>
    </source>
</evidence>
<evidence type="ECO:0000256" key="8">
    <source>
        <dbReference type="SAM" id="Coils"/>
    </source>
</evidence>
<dbReference type="SMART" id="SM00129">
    <property type="entry name" value="KISc"/>
    <property type="match status" value="1"/>
</dbReference>
<gene>
    <name evidence="10" type="ORF">MEDL_17727</name>
</gene>
<dbReference type="Proteomes" id="UP000683360">
    <property type="component" value="Unassembled WGS sequence"/>
</dbReference>
<dbReference type="AlphaFoldDB" id="A0A8S3R1I3"/>
<evidence type="ECO:0000256" key="5">
    <source>
        <dbReference type="ARBA" id="ARBA00023054"/>
    </source>
</evidence>
<keyword evidence="2" id="KW-0963">Cytoplasm</keyword>
<evidence type="ECO:0000256" key="2">
    <source>
        <dbReference type="ARBA" id="ARBA00022490"/>
    </source>
</evidence>
<evidence type="ECO:0000256" key="6">
    <source>
        <dbReference type="ARBA" id="ARBA00023212"/>
    </source>
</evidence>
<proteinExistence type="inferred from homology"/>
<dbReference type="GO" id="GO:0005524">
    <property type="term" value="F:ATP binding"/>
    <property type="evidence" value="ECO:0007669"/>
    <property type="project" value="UniProtKB-UniRule"/>
</dbReference>
<keyword evidence="11" id="KW-1185">Reference proteome</keyword>
<dbReference type="GO" id="GO:0051231">
    <property type="term" value="P:spindle elongation"/>
    <property type="evidence" value="ECO:0007669"/>
    <property type="project" value="TreeGrafter"/>
</dbReference>
<dbReference type="InterPro" id="IPR027640">
    <property type="entry name" value="Kinesin-like_fam"/>
</dbReference>
<dbReference type="EMBL" id="CAJPWZ010000916">
    <property type="protein sequence ID" value="CAG2203199.1"/>
    <property type="molecule type" value="Genomic_DNA"/>
</dbReference>
<dbReference type="InterPro" id="IPR036961">
    <property type="entry name" value="Kinesin_motor_dom_sf"/>
</dbReference>
<dbReference type="SUPFAM" id="SSF52540">
    <property type="entry name" value="P-loop containing nucleoside triphosphate hydrolases"/>
    <property type="match status" value="1"/>
</dbReference>
<keyword evidence="5 8" id="KW-0175">Coiled coil</keyword>
<keyword evidence="3 7" id="KW-0547">Nucleotide-binding</keyword>